<dbReference type="EMBL" id="CM007647">
    <property type="protein sequence ID" value="ONM05673.1"/>
    <property type="molecule type" value="Genomic_DNA"/>
</dbReference>
<dbReference type="EMBL" id="CM007647">
    <property type="protein sequence ID" value="ONM05662.1"/>
    <property type="molecule type" value="Genomic_DNA"/>
</dbReference>
<dbReference type="AlphaFoldDB" id="A0A1D6KSM7"/>
<reference evidence="1" key="1">
    <citation type="submission" date="2015-12" db="EMBL/GenBank/DDBJ databases">
        <title>Update maize B73 reference genome by single molecule sequencing technologies.</title>
        <authorList>
            <consortium name="Maize Genome Sequencing Project"/>
            <person name="Ware D."/>
        </authorList>
    </citation>
    <scope>NUCLEOTIDE SEQUENCE [LARGE SCALE GENOMIC DNA]</scope>
    <source>
        <tissue evidence="1">Seedling</tissue>
    </source>
</reference>
<dbReference type="EMBL" id="CM007647">
    <property type="protein sequence ID" value="ONM05655.1"/>
    <property type="molecule type" value="Genomic_DNA"/>
</dbReference>
<sequence>MRKSKGLYKEEEMLHMYVPCQECGQYREVQGSKEDYKASLSVAKGRIYEDLYQHLSMMEAEDIYRIARVCERKIRDFNQVKCIKDEAGHLLVDDETRYR</sequence>
<accession>A0A1D6KSM7</accession>
<gene>
    <name evidence="1" type="ORF">ZEAMMB73_Zm00001d032659</name>
</gene>
<proteinExistence type="predicted"/>
<evidence type="ECO:0000313" key="1">
    <source>
        <dbReference type="EMBL" id="ONM05655.1"/>
    </source>
</evidence>
<protein>
    <submittedName>
        <fullName evidence="1">Protein EXECUTER 1 chloroplastic</fullName>
    </submittedName>
</protein>
<name>A0A1D6KSM7_MAIZE</name>
<organism evidence="1">
    <name type="scientific">Zea mays</name>
    <name type="common">Maize</name>
    <dbReference type="NCBI Taxonomy" id="4577"/>
    <lineage>
        <taxon>Eukaryota</taxon>
        <taxon>Viridiplantae</taxon>
        <taxon>Streptophyta</taxon>
        <taxon>Embryophyta</taxon>
        <taxon>Tracheophyta</taxon>
        <taxon>Spermatophyta</taxon>
        <taxon>Magnoliopsida</taxon>
        <taxon>Liliopsida</taxon>
        <taxon>Poales</taxon>
        <taxon>Poaceae</taxon>
        <taxon>PACMAD clade</taxon>
        <taxon>Panicoideae</taxon>
        <taxon>Andropogonodae</taxon>
        <taxon>Andropogoneae</taxon>
        <taxon>Tripsacinae</taxon>
        <taxon>Zea</taxon>
    </lineage>
</organism>